<dbReference type="GO" id="GO:0006777">
    <property type="term" value="P:Mo-molybdopterin cofactor biosynthetic process"/>
    <property type="evidence" value="ECO:0007669"/>
    <property type="project" value="InterPro"/>
</dbReference>
<dbReference type="GO" id="GO:0000166">
    <property type="term" value="F:nucleotide binding"/>
    <property type="evidence" value="ECO:0007669"/>
    <property type="project" value="UniProtKB-KW"/>
</dbReference>
<protein>
    <recommendedName>
        <fullName evidence="3">Molybdopterin synthase sulfur carrier subunit</fullName>
    </recommendedName>
</protein>
<name>A0A9E8LTP3_9BACI</name>
<keyword evidence="1" id="KW-0547">Nucleotide-binding</keyword>
<dbReference type="SUPFAM" id="SSF54285">
    <property type="entry name" value="MoaD/ThiS"/>
    <property type="match status" value="1"/>
</dbReference>
<dbReference type="CDD" id="cd00754">
    <property type="entry name" value="Ubl_MoaD"/>
    <property type="match status" value="1"/>
</dbReference>
<accession>A0A9E8LTP3</accession>
<evidence type="ECO:0000313" key="4">
    <source>
        <dbReference type="EMBL" id="WAA09337.1"/>
    </source>
</evidence>
<evidence type="ECO:0000313" key="5">
    <source>
        <dbReference type="Proteomes" id="UP001164718"/>
    </source>
</evidence>
<dbReference type="PANTHER" id="PTHR33359">
    <property type="entry name" value="MOLYBDOPTERIN SYNTHASE SULFUR CARRIER SUBUNIT"/>
    <property type="match status" value="1"/>
</dbReference>
<dbReference type="InterPro" id="IPR016155">
    <property type="entry name" value="Mopterin_synth/thiamin_S_b"/>
</dbReference>
<dbReference type="Proteomes" id="UP001164718">
    <property type="component" value="Chromosome"/>
</dbReference>
<dbReference type="Gene3D" id="3.10.20.30">
    <property type="match status" value="1"/>
</dbReference>
<evidence type="ECO:0000256" key="3">
    <source>
        <dbReference type="ARBA" id="ARBA00024247"/>
    </source>
</evidence>
<sequence length="77" mass="8604">MIKIYLFAQLQEDIGQKELQVEFSNGTIKELKQFLKNAYPQSSFDGIMVAINEEYAFDTDIVRAGDTIAFIPPVSGG</sequence>
<dbReference type="RefSeq" id="WP_275417119.1">
    <property type="nucleotide sequence ID" value="NZ_CP106878.1"/>
</dbReference>
<comment type="similarity">
    <text evidence="2">Belongs to the MoaD family.</text>
</comment>
<dbReference type="AlphaFoldDB" id="A0A9E8LTP3"/>
<dbReference type="KEGG" id="faf:OE104_12320"/>
<evidence type="ECO:0000256" key="1">
    <source>
        <dbReference type="ARBA" id="ARBA00022741"/>
    </source>
</evidence>
<reference evidence="4" key="1">
    <citation type="submission" date="2022-09" db="EMBL/GenBank/DDBJ databases">
        <title>Complete Genomes of Fervidibacillus albus and Fervidibacillus halotolerans isolated from tidal flat sediments.</title>
        <authorList>
            <person name="Kwon K.K."/>
            <person name="Yang S.-H."/>
            <person name="Park M.J."/>
            <person name="Oh H.-M."/>
        </authorList>
    </citation>
    <scope>NUCLEOTIDE SEQUENCE</scope>
    <source>
        <strain evidence="4">MEBiC13591</strain>
    </source>
</reference>
<dbReference type="InterPro" id="IPR044672">
    <property type="entry name" value="MOCS2A"/>
</dbReference>
<dbReference type="EMBL" id="CP106878">
    <property type="protein sequence ID" value="WAA09337.1"/>
    <property type="molecule type" value="Genomic_DNA"/>
</dbReference>
<dbReference type="PANTHER" id="PTHR33359:SF1">
    <property type="entry name" value="MOLYBDOPTERIN SYNTHASE SULFUR CARRIER SUBUNIT"/>
    <property type="match status" value="1"/>
</dbReference>
<dbReference type="Pfam" id="PF02597">
    <property type="entry name" value="ThiS"/>
    <property type="match status" value="1"/>
</dbReference>
<dbReference type="GO" id="GO:1990133">
    <property type="term" value="C:molybdopterin adenylyltransferase complex"/>
    <property type="evidence" value="ECO:0007669"/>
    <property type="project" value="TreeGrafter"/>
</dbReference>
<proteinExistence type="inferred from homology"/>
<dbReference type="NCBIfam" id="TIGR01682">
    <property type="entry name" value="moaD"/>
    <property type="match status" value="1"/>
</dbReference>
<organism evidence="4 5">
    <name type="scientific">Fervidibacillus albus</name>
    <dbReference type="NCBI Taxonomy" id="2980026"/>
    <lineage>
        <taxon>Bacteria</taxon>
        <taxon>Bacillati</taxon>
        <taxon>Bacillota</taxon>
        <taxon>Bacilli</taxon>
        <taxon>Bacillales</taxon>
        <taxon>Bacillaceae</taxon>
        <taxon>Fervidibacillus</taxon>
    </lineage>
</organism>
<dbReference type="InterPro" id="IPR003749">
    <property type="entry name" value="ThiS/MoaD-like"/>
</dbReference>
<gene>
    <name evidence="4" type="primary">moaD</name>
    <name evidence="4" type="ORF">OE104_12320</name>
</gene>
<evidence type="ECO:0000256" key="2">
    <source>
        <dbReference type="ARBA" id="ARBA00024200"/>
    </source>
</evidence>
<dbReference type="InterPro" id="IPR012675">
    <property type="entry name" value="Beta-grasp_dom_sf"/>
</dbReference>
<keyword evidence="5" id="KW-1185">Reference proteome</keyword>